<dbReference type="AlphaFoldDB" id="G8JWN0"/>
<keyword evidence="1" id="KW-0812">Transmembrane</keyword>
<gene>
    <name evidence="2" type="ordered locus">Ecym_7422</name>
</gene>
<dbReference type="GeneID" id="11469784"/>
<evidence type="ECO:0000313" key="2">
    <source>
        <dbReference type="EMBL" id="AET41245.1"/>
    </source>
</evidence>
<protein>
    <submittedName>
        <fullName evidence="2">Uncharacterized protein</fullName>
    </submittedName>
</protein>
<dbReference type="Proteomes" id="UP000006790">
    <property type="component" value="Chromosome 7"/>
</dbReference>
<proteinExistence type="predicted"/>
<dbReference type="STRING" id="931890.G8JWN0"/>
<dbReference type="EMBL" id="CP002503">
    <property type="protein sequence ID" value="AET41245.1"/>
    <property type="molecule type" value="Genomic_DNA"/>
</dbReference>
<keyword evidence="3" id="KW-1185">Reference proteome</keyword>
<organism evidence="2 3">
    <name type="scientific">Eremothecium cymbalariae (strain CBS 270.75 / DBVPG 7215 / KCTC 17166 / NRRL Y-17582)</name>
    <name type="common">Yeast</name>
    <dbReference type="NCBI Taxonomy" id="931890"/>
    <lineage>
        <taxon>Eukaryota</taxon>
        <taxon>Fungi</taxon>
        <taxon>Dikarya</taxon>
        <taxon>Ascomycota</taxon>
        <taxon>Saccharomycotina</taxon>
        <taxon>Saccharomycetes</taxon>
        <taxon>Saccharomycetales</taxon>
        <taxon>Saccharomycetaceae</taxon>
        <taxon>Eremothecium</taxon>
    </lineage>
</organism>
<evidence type="ECO:0000256" key="1">
    <source>
        <dbReference type="SAM" id="Phobius"/>
    </source>
</evidence>
<keyword evidence="1" id="KW-1133">Transmembrane helix</keyword>
<dbReference type="RefSeq" id="XP_003648062.1">
    <property type="nucleotide sequence ID" value="XM_003648014.1"/>
</dbReference>
<sequence>MKFTNYIIALTGAFALVNGQADISNLTANNTAGGHSANSGVMLNGIVPSIAGAAVAGALVFFV</sequence>
<keyword evidence="1" id="KW-0472">Membrane</keyword>
<dbReference type="KEGG" id="erc:Ecym_7422"/>
<evidence type="ECO:0000313" key="3">
    <source>
        <dbReference type="Proteomes" id="UP000006790"/>
    </source>
</evidence>
<name>G8JWN0_ERECY</name>
<accession>G8JWN0</accession>
<feature type="transmembrane region" description="Helical" evidence="1">
    <location>
        <begin position="45"/>
        <end position="62"/>
    </location>
</feature>
<dbReference type="InParanoid" id="G8JWN0"/>
<reference evidence="3" key="1">
    <citation type="journal article" date="2012" name="G3 (Bethesda)">
        <title>Pichia sorbitophila, an interspecies yeast hybrid reveals early steps of genome resolution following polyploidization.</title>
        <authorList>
            <person name="Leh Louis V."/>
            <person name="Despons L."/>
            <person name="Friedrich A."/>
            <person name="Martin T."/>
            <person name="Durrens P."/>
            <person name="Casaregola S."/>
            <person name="Neuveglise C."/>
            <person name="Fairhead C."/>
            <person name="Marck C."/>
            <person name="Cruz J.A."/>
            <person name="Straub M.L."/>
            <person name="Kugler V."/>
            <person name="Sacerdot C."/>
            <person name="Uzunov Z."/>
            <person name="Thierry A."/>
            <person name="Weiss S."/>
            <person name="Bleykasten C."/>
            <person name="De Montigny J."/>
            <person name="Jacques N."/>
            <person name="Jung P."/>
            <person name="Lemaire M."/>
            <person name="Mallet S."/>
            <person name="Morel G."/>
            <person name="Richard G.F."/>
            <person name="Sarkar A."/>
            <person name="Savel G."/>
            <person name="Schacherer J."/>
            <person name="Seret M.L."/>
            <person name="Talla E."/>
            <person name="Samson G."/>
            <person name="Jubin C."/>
            <person name="Poulain J."/>
            <person name="Vacherie B."/>
            <person name="Barbe V."/>
            <person name="Pelletier E."/>
            <person name="Sherman D.J."/>
            <person name="Westhof E."/>
            <person name="Weissenbach J."/>
            <person name="Baret P.V."/>
            <person name="Wincker P."/>
            <person name="Gaillardin C."/>
            <person name="Dujon B."/>
            <person name="Souciet J.L."/>
        </authorList>
    </citation>
    <scope>NUCLEOTIDE SEQUENCE [LARGE SCALE GENOMIC DNA]</scope>
    <source>
        <strain evidence="3">CBS 270.75 / DBVPG 7215 / KCTC 17166 / NRRL Y-17582</strain>
    </source>
</reference>
<dbReference type="HOGENOM" id="CLU_2849253_0_0_1"/>